<evidence type="ECO:0000256" key="1">
    <source>
        <dbReference type="SAM" id="Phobius"/>
    </source>
</evidence>
<feature type="transmembrane region" description="Helical" evidence="1">
    <location>
        <begin position="83"/>
        <end position="101"/>
    </location>
</feature>
<sequence>MTEYVPTFKPVKKASKTDVNWPSILPFISILIILARWYYVEKFAVALPFLDQWDAEWIGLLKPWTEGKLVFSDLWNSHNEHRIFLTRLMTLLGFELTGAWSNLTETRLNIILGALTPILLLWLLYKLKALHGPRWLIAAVIVAGATFPFSWENMLIGFQNQFYFLNLLSLSALALSVHRPQSIRAMIIVAMFCGLSVLTMASGLITPIVVAIVYSVDGYIKKSWSVKSLVIIFILIMIPATGYLTMPYVAGHHFLHAQNITEMVKTTIRIMGWPLTDHKLYIGLLWLPVLIIIPVLLMSRRFTRCDLLMFGCFIWTGAQVLALAYGRGHELFEVSSRYTDLLQLGLAGNAWFVIRAAEIFGQNRKSLMAFRILAIIFFGALFFSHAQRLPRDIETMKNDRAIRLIQTKNIQLYLKTRDEKILKKPRMQISYPNPEKFKTILDDPGLLKVLPESLTAEIR</sequence>
<feature type="transmembrane region" description="Helical" evidence="1">
    <location>
        <begin position="280"/>
        <end position="298"/>
    </location>
</feature>
<name>A0ABR9W9R6_9BACT</name>
<accession>A0ABR9W9R6</accession>
<feature type="transmembrane region" description="Helical" evidence="1">
    <location>
        <begin position="338"/>
        <end position="357"/>
    </location>
</feature>
<feature type="transmembrane region" description="Helical" evidence="1">
    <location>
        <begin position="226"/>
        <end position="246"/>
    </location>
</feature>
<protein>
    <recommendedName>
        <fullName evidence="4">Glycosyltransferase RgtA/B/C/D-like domain-containing protein</fullName>
    </recommendedName>
</protein>
<dbReference type="RefSeq" id="WP_194120439.1">
    <property type="nucleotide sequence ID" value="NZ_JACYGY010000001.1"/>
</dbReference>
<feature type="transmembrane region" description="Helical" evidence="1">
    <location>
        <begin position="108"/>
        <end position="125"/>
    </location>
</feature>
<keyword evidence="1" id="KW-0472">Membrane</keyword>
<reference evidence="3" key="1">
    <citation type="submission" date="2023-07" db="EMBL/GenBank/DDBJ databases">
        <title>Dyadobacter sp. nov 'subterranea' isolated from contaminted grondwater.</title>
        <authorList>
            <person name="Szabo I."/>
            <person name="Al-Omari J."/>
            <person name="Szerdahelyi S.G."/>
            <person name="Rado J."/>
        </authorList>
    </citation>
    <scope>NUCLEOTIDE SEQUENCE [LARGE SCALE GENOMIC DNA]</scope>
    <source>
        <strain evidence="3">UP-52</strain>
    </source>
</reference>
<keyword evidence="1" id="KW-1133">Transmembrane helix</keyword>
<keyword evidence="3" id="KW-1185">Reference proteome</keyword>
<evidence type="ECO:0000313" key="2">
    <source>
        <dbReference type="EMBL" id="MBE9462221.1"/>
    </source>
</evidence>
<gene>
    <name evidence="2" type="ORF">IEE83_10035</name>
</gene>
<comment type="caution">
    <text evidence="2">The sequence shown here is derived from an EMBL/GenBank/DDBJ whole genome shotgun (WGS) entry which is preliminary data.</text>
</comment>
<dbReference type="Proteomes" id="UP000634134">
    <property type="component" value="Unassembled WGS sequence"/>
</dbReference>
<evidence type="ECO:0008006" key="4">
    <source>
        <dbReference type="Google" id="ProtNLM"/>
    </source>
</evidence>
<feature type="transmembrane region" description="Helical" evidence="1">
    <location>
        <begin position="162"/>
        <end position="179"/>
    </location>
</feature>
<feature type="transmembrane region" description="Helical" evidence="1">
    <location>
        <begin position="21"/>
        <end position="39"/>
    </location>
</feature>
<feature type="transmembrane region" description="Helical" evidence="1">
    <location>
        <begin position="369"/>
        <end position="386"/>
    </location>
</feature>
<organism evidence="2 3">
    <name type="scientific">Dyadobacter subterraneus</name>
    <dbReference type="NCBI Taxonomy" id="2773304"/>
    <lineage>
        <taxon>Bacteria</taxon>
        <taxon>Pseudomonadati</taxon>
        <taxon>Bacteroidota</taxon>
        <taxon>Cytophagia</taxon>
        <taxon>Cytophagales</taxon>
        <taxon>Spirosomataceae</taxon>
        <taxon>Dyadobacter</taxon>
    </lineage>
</organism>
<proteinExistence type="predicted"/>
<dbReference type="EMBL" id="JACYGY010000001">
    <property type="protein sequence ID" value="MBE9462221.1"/>
    <property type="molecule type" value="Genomic_DNA"/>
</dbReference>
<feature type="transmembrane region" description="Helical" evidence="1">
    <location>
        <begin position="131"/>
        <end position="150"/>
    </location>
</feature>
<feature type="transmembrane region" description="Helical" evidence="1">
    <location>
        <begin position="307"/>
        <end position="326"/>
    </location>
</feature>
<keyword evidence="1" id="KW-0812">Transmembrane</keyword>
<evidence type="ECO:0000313" key="3">
    <source>
        <dbReference type="Proteomes" id="UP000634134"/>
    </source>
</evidence>
<feature type="transmembrane region" description="Helical" evidence="1">
    <location>
        <begin position="185"/>
        <end position="214"/>
    </location>
</feature>